<evidence type="ECO:0000256" key="1">
    <source>
        <dbReference type="ARBA" id="ARBA00023015"/>
    </source>
</evidence>
<evidence type="ECO:0000313" key="6">
    <source>
        <dbReference type="Proteomes" id="UP000014568"/>
    </source>
</evidence>
<dbReference type="PRINTS" id="PR00035">
    <property type="entry name" value="HTHGNTR"/>
</dbReference>
<dbReference type="InterPro" id="IPR036388">
    <property type="entry name" value="WH-like_DNA-bd_sf"/>
</dbReference>
<accession>S3NWH6</accession>
<dbReference type="EMBL" id="ATGI01000034">
    <property type="protein sequence ID" value="EPF70996.1"/>
    <property type="molecule type" value="Genomic_DNA"/>
</dbReference>
<dbReference type="SUPFAM" id="SSF48008">
    <property type="entry name" value="GntR ligand-binding domain-like"/>
    <property type="match status" value="1"/>
</dbReference>
<dbReference type="PANTHER" id="PTHR43537:SF5">
    <property type="entry name" value="UXU OPERON TRANSCRIPTIONAL REGULATOR"/>
    <property type="match status" value="1"/>
</dbReference>
<dbReference type="HOGENOM" id="CLU_017584_9_5_6"/>
<dbReference type="AlphaFoldDB" id="S3NWH6"/>
<keyword evidence="3" id="KW-0804">Transcription</keyword>
<evidence type="ECO:0000256" key="2">
    <source>
        <dbReference type="ARBA" id="ARBA00023125"/>
    </source>
</evidence>
<comment type="caution">
    <text evidence="5">The sequence shown here is derived from an EMBL/GenBank/DDBJ whole genome shotgun (WGS) entry which is preliminary data.</text>
</comment>
<proteinExistence type="predicted"/>
<dbReference type="Proteomes" id="UP000014568">
    <property type="component" value="Unassembled WGS sequence"/>
</dbReference>
<dbReference type="CDD" id="cd07377">
    <property type="entry name" value="WHTH_GntR"/>
    <property type="match status" value="1"/>
</dbReference>
<dbReference type="GO" id="GO:0003677">
    <property type="term" value="F:DNA binding"/>
    <property type="evidence" value="ECO:0007669"/>
    <property type="project" value="UniProtKB-KW"/>
</dbReference>
<dbReference type="InterPro" id="IPR000524">
    <property type="entry name" value="Tscrpt_reg_HTH_GntR"/>
</dbReference>
<keyword evidence="6" id="KW-1185">Reference proteome</keyword>
<dbReference type="InterPro" id="IPR011711">
    <property type="entry name" value="GntR_C"/>
</dbReference>
<keyword evidence="2" id="KW-0238">DNA-binding</keyword>
<dbReference type="Gene3D" id="1.20.120.530">
    <property type="entry name" value="GntR ligand-binding domain-like"/>
    <property type="match status" value="1"/>
</dbReference>
<dbReference type="SMART" id="SM00345">
    <property type="entry name" value="HTH_GNTR"/>
    <property type="match status" value="1"/>
</dbReference>
<dbReference type="InterPro" id="IPR036390">
    <property type="entry name" value="WH_DNA-bd_sf"/>
</dbReference>
<dbReference type="Pfam" id="PF00392">
    <property type="entry name" value="GntR"/>
    <property type="match status" value="1"/>
</dbReference>
<feature type="domain" description="HTH gntR-type" evidence="4">
    <location>
        <begin position="4"/>
        <end position="72"/>
    </location>
</feature>
<dbReference type="RefSeq" id="WP_016657144.1">
    <property type="nucleotide sequence ID" value="NZ_KE340354.1"/>
</dbReference>
<evidence type="ECO:0000259" key="4">
    <source>
        <dbReference type="PROSITE" id="PS50949"/>
    </source>
</evidence>
<dbReference type="Gene3D" id="1.10.10.10">
    <property type="entry name" value="Winged helix-like DNA-binding domain superfamily/Winged helix DNA-binding domain"/>
    <property type="match status" value="1"/>
</dbReference>
<dbReference type="SUPFAM" id="SSF46785">
    <property type="entry name" value="Winged helix' DNA-binding domain"/>
    <property type="match status" value="1"/>
</dbReference>
<dbReference type="eggNOG" id="COG2186">
    <property type="taxonomic scope" value="Bacteria"/>
</dbReference>
<keyword evidence="1" id="KW-0805">Transcription regulation</keyword>
<evidence type="ECO:0000313" key="5">
    <source>
        <dbReference type="EMBL" id="EPF70996.1"/>
    </source>
</evidence>
<dbReference type="PANTHER" id="PTHR43537">
    <property type="entry name" value="TRANSCRIPTIONAL REGULATOR, GNTR FAMILY"/>
    <property type="match status" value="1"/>
</dbReference>
<dbReference type="SMART" id="SM00895">
    <property type="entry name" value="FCD"/>
    <property type="match status" value="1"/>
</dbReference>
<dbReference type="PROSITE" id="PS50949">
    <property type="entry name" value="HTH_GNTR"/>
    <property type="match status" value="1"/>
</dbReference>
<dbReference type="PATRIC" id="fig|421052.3.peg.2694"/>
<name>S3NWH6_9GAMM</name>
<reference evidence="5 6" key="1">
    <citation type="submission" date="2013-06" db="EMBL/GenBank/DDBJ databases">
        <title>The Genome Sequence of Acinetobacter rudis CIP 110305.</title>
        <authorList>
            <consortium name="The Broad Institute Genome Sequencing Platform"/>
            <consortium name="The Broad Institute Genome Sequencing Center for Infectious Disease"/>
            <person name="Cerqueira G."/>
            <person name="Feldgarden M."/>
            <person name="Courvalin P."/>
            <person name="Perichon B."/>
            <person name="Grillot-Courvalin C."/>
            <person name="Clermont D."/>
            <person name="Rocha E."/>
            <person name="Yoon E.-J."/>
            <person name="Nemec A."/>
            <person name="Young S.K."/>
            <person name="Zeng Q."/>
            <person name="Gargeya S."/>
            <person name="Fitzgerald M."/>
            <person name="Abouelleil A."/>
            <person name="Alvarado L."/>
            <person name="Berlin A.M."/>
            <person name="Chapman S.B."/>
            <person name="Dewar J."/>
            <person name="Goldberg J."/>
            <person name="Griggs A."/>
            <person name="Gujja S."/>
            <person name="Hansen M."/>
            <person name="Howarth C."/>
            <person name="Imamovic A."/>
            <person name="Larimer J."/>
            <person name="McCowan C."/>
            <person name="Murphy C."/>
            <person name="Pearson M."/>
            <person name="Priest M."/>
            <person name="Roberts A."/>
            <person name="Saif S."/>
            <person name="Shea T."/>
            <person name="Sykes S."/>
            <person name="Wortman J."/>
            <person name="Nusbaum C."/>
            <person name="Birren B."/>
        </authorList>
    </citation>
    <scope>NUCLEOTIDE SEQUENCE [LARGE SCALE GENOMIC DNA]</scope>
    <source>
        <strain evidence="5 6">CIP 110305</strain>
    </source>
</reference>
<gene>
    <name evidence="5" type="ORF">F945_02759</name>
</gene>
<evidence type="ECO:0000256" key="3">
    <source>
        <dbReference type="ARBA" id="ARBA00023163"/>
    </source>
</evidence>
<dbReference type="InterPro" id="IPR008920">
    <property type="entry name" value="TF_FadR/GntR_C"/>
</dbReference>
<sequence length="240" mass="27619">MQQTRLYQTIVTKIQDDIKNGVYSVGSKLPPERDLAQLLGVSRTSIREAIIALEVCGIVEVKLGSGVYVLKTQFETASPVTDPVLNIHPRLAPFLTETQDMSPFELLEARLYIEPYLAELAAKHRTEQQLAEIKQAFMMNVSDNLEHSHDHIGDRLFHIRIAEASQNNAYTFFLKYLLGQQYTELFSRLLSLYTTTDMPLRSQYEHQEILTAIQNQEPERARKAMQNHIQQVIQIFSRQE</sequence>
<dbReference type="STRING" id="632955.GCA_000829675_01868"/>
<dbReference type="Pfam" id="PF07729">
    <property type="entry name" value="FCD"/>
    <property type="match status" value="1"/>
</dbReference>
<dbReference type="GO" id="GO:0003700">
    <property type="term" value="F:DNA-binding transcription factor activity"/>
    <property type="evidence" value="ECO:0007669"/>
    <property type="project" value="InterPro"/>
</dbReference>
<dbReference type="OrthoDB" id="5450856at2"/>
<protein>
    <recommendedName>
        <fullName evidence="4">HTH gntR-type domain-containing protein</fullName>
    </recommendedName>
</protein>
<organism evidence="5 6">
    <name type="scientific">Acinetobacter rudis CIP 110305</name>
    <dbReference type="NCBI Taxonomy" id="421052"/>
    <lineage>
        <taxon>Bacteria</taxon>
        <taxon>Pseudomonadati</taxon>
        <taxon>Pseudomonadota</taxon>
        <taxon>Gammaproteobacteria</taxon>
        <taxon>Moraxellales</taxon>
        <taxon>Moraxellaceae</taxon>
        <taxon>Acinetobacter</taxon>
    </lineage>
</organism>